<dbReference type="HOGENOM" id="CLU_1726082_0_0_11"/>
<dbReference type="Proteomes" id="UP000003773">
    <property type="component" value="Unassembled WGS sequence"/>
</dbReference>
<protein>
    <recommendedName>
        <fullName evidence="4">Efflux RND transporter permease subunit</fullName>
    </recommendedName>
</protein>
<dbReference type="PANTHER" id="PTHR32063">
    <property type="match status" value="1"/>
</dbReference>
<evidence type="ECO:0000313" key="3">
    <source>
        <dbReference type="Proteomes" id="UP000003773"/>
    </source>
</evidence>
<dbReference type="Gene3D" id="3.30.70.1430">
    <property type="entry name" value="Multidrug efflux transporter AcrB pore domain"/>
    <property type="match status" value="1"/>
</dbReference>
<reference evidence="2 3" key="1">
    <citation type="submission" date="2007-04" db="EMBL/GenBank/DDBJ databases">
        <authorList>
            <person name="Fulton L."/>
            <person name="Clifton S."/>
            <person name="Fulton B."/>
            <person name="Xu J."/>
            <person name="Minx P."/>
            <person name="Pepin K.H."/>
            <person name="Johnson M."/>
            <person name="Thiruvilangam P."/>
            <person name="Bhonagiri V."/>
            <person name="Nash W.E."/>
            <person name="Mardis E.R."/>
            <person name="Wilson R.K."/>
        </authorList>
    </citation>
    <scope>NUCLEOTIDE SEQUENCE [LARGE SCALE GENOMIC DNA]</scope>
    <source>
        <strain evidence="2 3">L2-32</strain>
    </source>
</reference>
<proteinExistence type="predicted"/>
<dbReference type="Pfam" id="PF00873">
    <property type="entry name" value="ACR_tran"/>
    <property type="match status" value="1"/>
</dbReference>
<keyword evidence="1" id="KW-1133">Transmembrane helix</keyword>
<dbReference type="AlphaFoldDB" id="A7A6N1"/>
<keyword evidence="1" id="KW-0472">Membrane</keyword>
<dbReference type="Gene3D" id="1.20.1640.10">
    <property type="entry name" value="Multidrug efflux transporter AcrB transmembrane domain"/>
    <property type="match status" value="1"/>
</dbReference>
<comment type="caution">
    <text evidence="2">The sequence shown here is derived from an EMBL/GenBank/DDBJ whole genome shotgun (WGS) entry which is preliminary data.</text>
</comment>
<dbReference type="GO" id="GO:0005886">
    <property type="term" value="C:plasma membrane"/>
    <property type="evidence" value="ECO:0007669"/>
    <property type="project" value="TreeGrafter"/>
</dbReference>
<evidence type="ECO:0000256" key="1">
    <source>
        <dbReference type="SAM" id="Phobius"/>
    </source>
</evidence>
<feature type="transmembrane region" description="Helical" evidence="1">
    <location>
        <begin position="12"/>
        <end position="35"/>
    </location>
</feature>
<gene>
    <name evidence="2" type="ORF">BIFADO_01514</name>
</gene>
<dbReference type="Gene3D" id="3.30.70.1320">
    <property type="entry name" value="Multidrug efflux transporter AcrB pore domain like"/>
    <property type="match status" value="1"/>
</dbReference>
<dbReference type="GO" id="GO:0042910">
    <property type="term" value="F:xenobiotic transmembrane transporter activity"/>
    <property type="evidence" value="ECO:0007669"/>
    <property type="project" value="TreeGrafter"/>
</dbReference>
<evidence type="ECO:0008006" key="4">
    <source>
        <dbReference type="Google" id="ProtNLM"/>
    </source>
</evidence>
<reference evidence="2 3" key="2">
    <citation type="submission" date="2007-05" db="EMBL/GenBank/DDBJ databases">
        <title>Draft genome sequence of Bifidobacterium adolescentis (L2-32).</title>
        <authorList>
            <person name="Sudarsanam P."/>
            <person name="Ley R."/>
            <person name="Guruge J."/>
            <person name="Turnbaugh P.J."/>
            <person name="Mahowald M."/>
            <person name="Liep D."/>
            <person name="Gordon J."/>
        </authorList>
    </citation>
    <scope>NUCLEOTIDE SEQUENCE [LARGE SCALE GENOMIC DNA]</scope>
    <source>
        <strain evidence="2 3">L2-32</strain>
    </source>
</reference>
<evidence type="ECO:0000313" key="2">
    <source>
        <dbReference type="EMBL" id="EDN82741.1"/>
    </source>
</evidence>
<dbReference type="PRINTS" id="PR00702">
    <property type="entry name" value="ACRIFLAVINRP"/>
</dbReference>
<dbReference type="InterPro" id="IPR001036">
    <property type="entry name" value="Acrflvin-R"/>
</dbReference>
<accession>A7A6N1</accession>
<keyword evidence="1" id="KW-0812">Transmembrane</keyword>
<organism evidence="2 3">
    <name type="scientific">Bifidobacterium adolescentis L2-32</name>
    <dbReference type="NCBI Taxonomy" id="411481"/>
    <lineage>
        <taxon>Bacteria</taxon>
        <taxon>Bacillati</taxon>
        <taxon>Actinomycetota</taxon>
        <taxon>Actinomycetes</taxon>
        <taxon>Bifidobacteriales</taxon>
        <taxon>Bifidobacteriaceae</taxon>
        <taxon>Bifidobacterium</taxon>
    </lineage>
</organism>
<name>A7A6N1_BIFAD</name>
<dbReference type="SUPFAM" id="SSF82693">
    <property type="entry name" value="Multidrug efflux transporter AcrB pore domain, PN1, PN2, PC1 and PC2 subdomains"/>
    <property type="match status" value="1"/>
</dbReference>
<dbReference type="PANTHER" id="PTHR32063:SF73">
    <property type="entry name" value="RND SUPERFAMILY EFFLUX PUMP PERMEASE COMPONENT 1"/>
    <property type="match status" value="1"/>
</dbReference>
<feature type="non-terminal residue" evidence="2">
    <location>
        <position position="153"/>
    </location>
</feature>
<dbReference type="EMBL" id="AAXD02000032">
    <property type="protein sequence ID" value="EDN82741.1"/>
    <property type="molecule type" value="Genomic_DNA"/>
</dbReference>
<sequence length="153" mass="16921">MSGVAEISIKRPITTIMLFVSMFVIGLIAAVRLPLESLPDITAPFLLVQLPYDGSTPEEVERTILRPAEEALATMTGIKRLHGTASSDAATIQMEFKDWDRDIAIAASEARERIDAIVDDLPDGFQRYFVFKWSSADQAILQVRLAGDMEPEP</sequence>